<evidence type="ECO:0008006" key="7">
    <source>
        <dbReference type="Google" id="ProtNLM"/>
    </source>
</evidence>
<organism evidence="6">
    <name type="scientific">Staphylococcus epidermidis</name>
    <dbReference type="NCBI Taxonomy" id="1282"/>
    <lineage>
        <taxon>Bacteria</taxon>
        <taxon>Bacillati</taxon>
        <taxon>Bacillota</taxon>
        <taxon>Bacilli</taxon>
        <taxon>Bacillales</taxon>
        <taxon>Staphylococcaceae</taxon>
        <taxon>Staphylococcus</taxon>
    </lineage>
</organism>
<dbReference type="EMBL" id="MW364978">
    <property type="protein sequence ID" value="QRX38738.1"/>
    <property type="molecule type" value="Genomic_DNA"/>
</dbReference>
<evidence type="ECO:0000313" key="6">
    <source>
        <dbReference type="EMBL" id="QRX38738.1"/>
    </source>
</evidence>
<geneLocation type="plasmid" evidence="6">
    <name>pSE456_1</name>
</geneLocation>
<feature type="transmembrane region" description="Helical" evidence="5">
    <location>
        <begin position="20"/>
        <end position="39"/>
    </location>
</feature>
<accession>A0A8B5RPN7</accession>
<proteinExistence type="predicted"/>
<reference evidence="6" key="1">
    <citation type="journal article" date="2021" name="MSphere">
        <title>Staphylococcus epidermidis Phages Transduce Antimicrobial Resistance Plasmids and Mobilize Chromosomal Islands.</title>
        <authorList>
            <person name="Fiaarov L."/>
            <person name="Botka T."/>
            <person name="Du X."/>
            <person name="MaalaHov I."/>
            <person name="B P."/>
            <person name="Pantucek R."/>
            <person name="Benea M."/>
            <person name="Roudnick P."/>
            <person name="Winstel V."/>
            <person name="Larsen J."/>
            <person name="Rosenstein R."/>
            <person name="Peschel A."/>
            <person name="DoakaY J."/>
        </authorList>
    </citation>
    <scope>NUCLEOTIDE SEQUENCE</scope>
    <source>
        <strain evidence="6">SE456</strain>
    </source>
</reference>
<comment type="subcellular location">
    <subcellularLocation>
        <location evidence="1">Membrane</location>
        <topology evidence="1">Multi-pass membrane protein</topology>
    </subcellularLocation>
</comment>
<dbReference type="Pfam" id="PF09685">
    <property type="entry name" value="MamF_MmsF"/>
    <property type="match status" value="1"/>
</dbReference>
<keyword evidence="2 5" id="KW-0812">Transmembrane</keyword>
<dbReference type="RefSeq" id="WP_002441965.1">
    <property type="nucleotide sequence ID" value="NZ_CABHIX010000017.1"/>
</dbReference>
<evidence type="ECO:0000256" key="2">
    <source>
        <dbReference type="ARBA" id="ARBA00022692"/>
    </source>
</evidence>
<keyword evidence="4 5" id="KW-0472">Membrane</keyword>
<evidence type="ECO:0000256" key="5">
    <source>
        <dbReference type="SAM" id="Phobius"/>
    </source>
</evidence>
<name>A0A8B5RPN7_STAEP</name>
<feature type="transmembrane region" description="Helical" evidence="5">
    <location>
        <begin position="51"/>
        <end position="71"/>
    </location>
</feature>
<evidence type="ECO:0000256" key="1">
    <source>
        <dbReference type="ARBA" id="ARBA00004141"/>
    </source>
</evidence>
<dbReference type="AlphaFoldDB" id="A0A8B5RPN7"/>
<feature type="transmembrane region" description="Helical" evidence="5">
    <location>
        <begin position="83"/>
        <end position="109"/>
    </location>
</feature>
<keyword evidence="6" id="KW-0614">Plasmid</keyword>
<protein>
    <recommendedName>
        <fullName evidence="7">DUF4870 domain-containing protein</fullName>
    </recommendedName>
</protein>
<keyword evidence="3 5" id="KW-1133">Transmembrane helix</keyword>
<dbReference type="InterPro" id="IPR019109">
    <property type="entry name" value="MamF_MmsF"/>
</dbReference>
<evidence type="ECO:0000256" key="4">
    <source>
        <dbReference type="ARBA" id="ARBA00023136"/>
    </source>
</evidence>
<evidence type="ECO:0000256" key="3">
    <source>
        <dbReference type="ARBA" id="ARBA00022989"/>
    </source>
</evidence>
<sequence>MKNINNTSKIDNSYVLSALSYLSIFFAPIVLPLFTWILADEPTSIHGKKALTNHIFAWICFFVGRGAFIFSKEIYDKPFNHQLLISVIFIIITILFFLIALVLYVFNIIKGVKILLKK</sequence>